<feature type="region of interest" description="Disordered" evidence="1">
    <location>
        <begin position="545"/>
        <end position="645"/>
    </location>
</feature>
<evidence type="ECO:0008006" key="4">
    <source>
        <dbReference type="Google" id="ProtNLM"/>
    </source>
</evidence>
<protein>
    <recommendedName>
        <fullName evidence="4">Zinc finger PMZ-type domain-containing protein</fullName>
    </recommendedName>
</protein>
<organism evidence="2 3">
    <name type="scientific">Hibiscus sabdariffa</name>
    <name type="common">roselle</name>
    <dbReference type="NCBI Taxonomy" id="183260"/>
    <lineage>
        <taxon>Eukaryota</taxon>
        <taxon>Viridiplantae</taxon>
        <taxon>Streptophyta</taxon>
        <taxon>Embryophyta</taxon>
        <taxon>Tracheophyta</taxon>
        <taxon>Spermatophyta</taxon>
        <taxon>Magnoliopsida</taxon>
        <taxon>eudicotyledons</taxon>
        <taxon>Gunneridae</taxon>
        <taxon>Pentapetalae</taxon>
        <taxon>rosids</taxon>
        <taxon>malvids</taxon>
        <taxon>Malvales</taxon>
        <taxon>Malvaceae</taxon>
        <taxon>Malvoideae</taxon>
        <taxon>Hibiscus</taxon>
    </lineage>
</organism>
<name>A0ABR2QZ24_9ROSI</name>
<feature type="compositionally biased region" description="Acidic residues" evidence="1">
    <location>
        <begin position="276"/>
        <end position="294"/>
    </location>
</feature>
<evidence type="ECO:0000313" key="3">
    <source>
        <dbReference type="Proteomes" id="UP001396334"/>
    </source>
</evidence>
<dbReference type="Proteomes" id="UP001396334">
    <property type="component" value="Unassembled WGS sequence"/>
</dbReference>
<sequence>MGRSKVSSRSRQTLYMGYTGNVELLGYGQHKFLYYRDPDSDFNCDGLVLIHNDETVRQVIQLLVTKGIVDIYVDHTVEEDDSPKVNDDTEVNMEGAVIEALKDEIEALEVVGVEGSYDLGPEIEALEAVGEELRTTIEEFVLELSTDGGTNKVADGEDHTCDGGPRGAVDDDDGSMGDADGFDLLDGLIEDAGGVTGVAGGADGGPTTAAGADGGPSDVAGVDGGPNADSNSTTEDENDEESFLHNIEINFDVDEELDNIRRNMRNSKRRRKTVVDEGDEDTDDAMVGDDAVDEIESKENDGKLEGNESEYLESSDPGEYGDSDESEAEVCGTFVGKKTVGPRYDPNYLIPTWELGAYATYNMCQRARKNVLKEKNGSYVEEFVSLWGYAAELIASNPGSTVTIQVDRDSAGIATFHRMEWEISGIPCCHAICAMFHDSKSPEYYVSEWYNKEKYMESYKHVLQPVRGKKFWPKGLPPILPSTVKVQPGRAKKKRTKAKDEPKKMKVGKFTKAGARMRCSKCRTVGHNIQNCSQKSTNVASSQVHTNETINRASQSHEPISIGQTHVTKSTATPSGSEKSGLGSQTVITPPTNAPKKIGASTSQFDHTWKGPGLSWKGKKAVTTRQLQQEHSDASRKHPQIRMTQ</sequence>
<reference evidence="2 3" key="1">
    <citation type="journal article" date="2024" name="G3 (Bethesda)">
        <title>Genome assembly of Hibiscus sabdariffa L. provides insights into metabolisms of medicinal natural products.</title>
        <authorList>
            <person name="Kim T."/>
        </authorList>
    </citation>
    <scope>NUCLEOTIDE SEQUENCE [LARGE SCALE GENOMIC DNA]</scope>
    <source>
        <strain evidence="2">TK-2024</strain>
        <tissue evidence="2">Old leaves</tissue>
    </source>
</reference>
<feature type="region of interest" description="Disordered" evidence="1">
    <location>
        <begin position="197"/>
        <end position="244"/>
    </location>
</feature>
<feature type="compositionally biased region" description="Basic and acidic residues" evidence="1">
    <location>
        <begin position="295"/>
        <end position="306"/>
    </location>
</feature>
<feature type="region of interest" description="Disordered" evidence="1">
    <location>
        <begin position="148"/>
        <end position="177"/>
    </location>
</feature>
<gene>
    <name evidence="2" type="ORF">V6N11_043302</name>
</gene>
<evidence type="ECO:0000313" key="2">
    <source>
        <dbReference type="EMBL" id="KAK9005883.1"/>
    </source>
</evidence>
<proteinExistence type="predicted"/>
<feature type="region of interest" description="Disordered" evidence="1">
    <location>
        <begin position="267"/>
        <end position="328"/>
    </location>
</feature>
<dbReference type="EMBL" id="JBBPBN010000030">
    <property type="protein sequence ID" value="KAK9005883.1"/>
    <property type="molecule type" value="Genomic_DNA"/>
</dbReference>
<comment type="caution">
    <text evidence="2">The sequence shown here is derived from an EMBL/GenBank/DDBJ whole genome shotgun (WGS) entry which is preliminary data.</text>
</comment>
<accession>A0ABR2QZ24</accession>
<evidence type="ECO:0000256" key="1">
    <source>
        <dbReference type="SAM" id="MobiDB-lite"/>
    </source>
</evidence>
<feature type="compositionally biased region" description="Polar residues" evidence="1">
    <location>
        <begin position="545"/>
        <end position="591"/>
    </location>
</feature>
<keyword evidence="3" id="KW-1185">Reference proteome</keyword>
<feature type="compositionally biased region" description="Acidic residues" evidence="1">
    <location>
        <begin position="319"/>
        <end position="328"/>
    </location>
</feature>
<feature type="region of interest" description="Disordered" evidence="1">
    <location>
        <begin position="482"/>
        <end position="503"/>
    </location>
</feature>